<dbReference type="Proteomes" id="UP000596004">
    <property type="component" value="Chromosome"/>
</dbReference>
<evidence type="ECO:0000313" key="1">
    <source>
        <dbReference type="EMBL" id="QQR92670.1"/>
    </source>
</evidence>
<dbReference type="EMBL" id="CP064981">
    <property type="protein sequence ID" value="QQR92670.1"/>
    <property type="molecule type" value="Genomic_DNA"/>
</dbReference>
<organism evidence="1">
    <name type="scientific">Candidatus Iainarchaeum sp</name>
    <dbReference type="NCBI Taxonomy" id="3101447"/>
    <lineage>
        <taxon>Archaea</taxon>
        <taxon>Candidatus Iainarchaeota</taxon>
        <taxon>Candidatus Iainarchaeia</taxon>
        <taxon>Candidatus Iainarchaeales</taxon>
        <taxon>Candidatus Iainarchaeaceae</taxon>
        <taxon>Candidatus Iainarchaeum</taxon>
    </lineage>
</organism>
<name>A0A7T9DK10_9ARCH</name>
<accession>A0A7T9DK10</accession>
<proteinExistence type="predicted"/>
<dbReference type="AlphaFoldDB" id="A0A7T9DK10"/>
<sequence length="235" mass="26302">MAPPTPRKPRFVRMRRLTKRVWNSRTKKWILVAAVATALGVGGREAWKRTHPPKNGKPPAVRVMPLHANELWKYTVKDLQAEHLVDVIGGKHHAILGNHLPPAKREEFVRSVARQWVEALDGKPDAQDPKGRLRGFPEISAKTVVTLSEMATQLSPDLSPREVAGYLDAVPRLFDACKRANGGSAGPARAFWKDPTLLRTIRRNTPDARVLVFFDALERNGHRDAISDIYRALGL</sequence>
<gene>
    <name evidence="1" type="ORF">IPJ89_00280</name>
</gene>
<protein>
    <submittedName>
        <fullName evidence="1">Uncharacterized protein</fullName>
    </submittedName>
</protein>
<reference evidence="1" key="1">
    <citation type="submission" date="2020-11" db="EMBL/GenBank/DDBJ databases">
        <title>Connecting structure to function with the recovery of over 1000 high-quality activated sludge metagenome-assembled genomes encoding full-length rRNA genes using long-read sequencing.</title>
        <authorList>
            <person name="Singleton C.M."/>
            <person name="Petriglieri F."/>
            <person name="Kristensen J.M."/>
            <person name="Kirkegaard R.H."/>
            <person name="Michaelsen T.Y."/>
            <person name="Andersen M.H."/>
            <person name="Karst S.M."/>
            <person name="Dueholm M.S."/>
            <person name="Nielsen P.H."/>
            <person name="Albertsen M."/>
        </authorList>
    </citation>
    <scope>NUCLEOTIDE SEQUENCE</scope>
    <source>
        <strain evidence="1">Fred_18-Q3-R57-64_BAT3C.431</strain>
    </source>
</reference>